<keyword evidence="2" id="KW-1185">Reference proteome</keyword>
<dbReference type="Proteomes" id="UP001060215">
    <property type="component" value="Chromosome 4"/>
</dbReference>
<evidence type="ECO:0000313" key="2">
    <source>
        <dbReference type="Proteomes" id="UP001060215"/>
    </source>
</evidence>
<dbReference type="EMBL" id="CM045761">
    <property type="protein sequence ID" value="KAI8015003.1"/>
    <property type="molecule type" value="Genomic_DNA"/>
</dbReference>
<evidence type="ECO:0000313" key="1">
    <source>
        <dbReference type="EMBL" id="KAI8015003.1"/>
    </source>
</evidence>
<protein>
    <submittedName>
        <fullName evidence="1">Uncharacterized protein</fullName>
    </submittedName>
</protein>
<comment type="caution">
    <text evidence="1">The sequence shown here is derived from an EMBL/GenBank/DDBJ whole genome shotgun (WGS) entry which is preliminary data.</text>
</comment>
<name>A0ACC0HNM3_9ERIC</name>
<sequence>MSASLAFSTDAMRLLEDEQFLQLNKKEKDPLKPKQPMSAFFMFRNERRAESKCGWEIAKQNMEKYLEEMEAYKQRKEEGSANPKKEEDEMMKIHKQEALELLKKKEKTKENRQKKKKKIADPNKPKKPASSFLPFREALLDPYLSRYAVIIVDEAHERTVHTDVLLGLLKSVQNVRSGSVNQCPNIDHMKANNGVMMEKKMMLRALIHLEECPGDVLVFLIGQEEIEHVEKLVQESLRQLPEDNQKPKVLPIFSSLPSEKQMQVFMPPPTKFCKVILATNIAETSVTILGIKYVIDPGLVKACTYCARSGMESLIFVPTSKAQALQRSGCAAREGPGKCFRLYPEIEFEKLRDSTIPEITQCNLSNVILQLKALGVDDIFGVDAIDPALRRSGRFDTEIEVTTPNEDERFQILKAAMSAVRKSSDANEEAGMRSLTMDDWKHARSVVGPSITRGVIVEIPKVSWEDIGGLKNLKKKLQQAVEWPLKHSAAFSRLGVSPVCGILLHGPPGCSKTTLAKAAAHAAQASFFSLSGAELYSMYVGEGEALLHNTFRRARLAAPSIIFFDEADVVAAKRGGKSSSNIAVGERLLSTLLTEMDGLEQTKGILVLAATNRPHAIDAALMRPGHFDLTVWKSLKPALMREVNSYSSFMKNPSLISSGSSKASAKQNSKHTTSLLGSVGPVSIGILSFILLAGVKYFFMQTDRFPNELETT</sequence>
<accession>A0ACC0HNM3</accession>
<gene>
    <name evidence="1" type="ORF">LOK49_LG05G00569</name>
</gene>
<reference evidence="1 2" key="1">
    <citation type="journal article" date="2022" name="Plant J.">
        <title>Chromosome-level genome of Camellia lanceoleosa provides a valuable resource for understanding genome evolution and self-incompatibility.</title>
        <authorList>
            <person name="Gong W."/>
            <person name="Xiao S."/>
            <person name="Wang L."/>
            <person name="Liao Z."/>
            <person name="Chang Y."/>
            <person name="Mo W."/>
            <person name="Hu G."/>
            <person name="Li W."/>
            <person name="Zhao G."/>
            <person name="Zhu H."/>
            <person name="Hu X."/>
            <person name="Ji K."/>
            <person name="Xiang X."/>
            <person name="Song Q."/>
            <person name="Yuan D."/>
            <person name="Jin S."/>
            <person name="Zhang L."/>
        </authorList>
    </citation>
    <scope>NUCLEOTIDE SEQUENCE [LARGE SCALE GENOMIC DNA]</scope>
    <source>
        <strain evidence="1">SQ_2022a</strain>
    </source>
</reference>
<proteinExistence type="predicted"/>
<organism evidence="1 2">
    <name type="scientific">Camellia lanceoleosa</name>
    <dbReference type="NCBI Taxonomy" id="1840588"/>
    <lineage>
        <taxon>Eukaryota</taxon>
        <taxon>Viridiplantae</taxon>
        <taxon>Streptophyta</taxon>
        <taxon>Embryophyta</taxon>
        <taxon>Tracheophyta</taxon>
        <taxon>Spermatophyta</taxon>
        <taxon>Magnoliopsida</taxon>
        <taxon>eudicotyledons</taxon>
        <taxon>Gunneridae</taxon>
        <taxon>Pentapetalae</taxon>
        <taxon>asterids</taxon>
        <taxon>Ericales</taxon>
        <taxon>Theaceae</taxon>
        <taxon>Camellia</taxon>
    </lineage>
</organism>